<evidence type="ECO:0000313" key="2">
    <source>
        <dbReference type="Proteomes" id="UP000215335"/>
    </source>
</evidence>
<dbReference type="EMBL" id="NNAY01005076">
    <property type="protein sequence ID" value="OXU17038.1"/>
    <property type="molecule type" value="Genomic_DNA"/>
</dbReference>
<dbReference type="Proteomes" id="UP000215335">
    <property type="component" value="Unassembled WGS sequence"/>
</dbReference>
<proteinExistence type="predicted"/>
<name>A0A232EFD5_9HYME</name>
<reference evidence="1 2" key="1">
    <citation type="journal article" date="2017" name="Curr. Biol.">
        <title>The Evolution of Venom by Co-option of Single-Copy Genes.</title>
        <authorList>
            <person name="Martinson E.O."/>
            <person name="Mrinalini"/>
            <person name="Kelkar Y.D."/>
            <person name="Chang C.H."/>
            <person name="Werren J.H."/>
        </authorList>
    </citation>
    <scope>NUCLEOTIDE SEQUENCE [LARGE SCALE GENOMIC DNA]</scope>
    <source>
        <strain evidence="1 2">Alberta</strain>
        <tissue evidence="1">Whole body</tissue>
    </source>
</reference>
<gene>
    <name evidence="1" type="ORF">TSAR_016696</name>
</gene>
<evidence type="ECO:0000313" key="1">
    <source>
        <dbReference type="EMBL" id="OXU17038.1"/>
    </source>
</evidence>
<comment type="caution">
    <text evidence="1">The sequence shown here is derived from an EMBL/GenBank/DDBJ whole genome shotgun (WGS) entry which is preliminary data.</text>
</comment>
<sequence>MRRREEFSKCGSRNERPDSSRDIIKRLKDCGFQFSGQGRNEDPEEFLERLSDCQKALDIDWISVFLSLGINQSRREKILHQARIRVINKRAEELSEALEEI</sequence>
<dbReference type="AlphaFoldDB" id="A0A232EFD5"/>
<accession>A0A232EFD5</accession>
<organism evidence="1 2">
    <name type="scientific">Trichomalopsis sarcophagae</name>
    <dbReference type="NCBI Taxonomy" id="543379"/>
    <lineage>
        <taxon>Eukaryota</taxon>
        <taxon>Metazoa</taxon>
        <taxon>Ecdysozoa</taxon>
        <taxon>Arthropoda</taxon>
        <taxon>Hexapoda</taxon>
        <taxon>Insecta</taxon>
        <taxon>Pterygota</taxon>
        <taxon>Neoptera</taxon>
        <taxon>Endopterygota</taxon>
        <taxon>Hymenoptera</taxon>
        <taxon>Apocrita</taxon>
        <taxon>Proctotrupomorpha</taxon>
        <taxon>Chalcidoidea</taxon>
        <taxon>Pteromalidae</taxon>
        <taxon>Pteromalinae</taxon>
        <taxon>Trichomalopsis</taxon>
    </lineage>
</organism>
<protein>
    <submittedName>
        <fullName evidence="1">Uncharacterized protein</fullName>
    </submittedName>
</protein>
<keyword evidence="2" id="KW-1185">Reference proteome</keyword>